<dbReference type="AlphaFoldDB" id="D0W832"/>
<organism evidence="1 2">
    <name type="scientific">Neisseria lactamica ATCC 23970</name>
    <dbReference type="NCBI Taxonomy" id="546265"/>
    <lineage>
        <taxon>Bacteria</taxon>
        <taxon>Pseudomonadati</taxon>
        <taxon>Pseudomonadota</taxon>
        <taxon>Betaproteobacteria</taxon>
        <taxon>Neisseriales</taxon>
        <taxon>Neisseriaceae</taxon>
        <taxon>Neisseria</taxon>
    </lineage>
</organism>
<comment type="caution">
    <text evidence="1">The sequence shown here is derived from an EMBL/GenBank/DDBJ whole genome shotgun (WGS) entry which is preliminary data.</text>
</comment>
<evidence type="ECO:0000313" key="2">
    <source>
        <dbReference type="Proteomes" id="UP000003843"/>
    </source>
</evidence>
<gene>
    <name evidence="1" type="ORF">NEILACOT_03685</name>
</gene>
<evidence type="ECO:0000313" key="1">
    <source>
        <dbReference type="EMBL" id="EEZ76360.1"/>
    </source>
</evidence>
<protein>
    <submittedName>
        <fullName evidence="1">Uncharacterized protein</fullName>
    </submittedName>
</protein>
<name>D0W832_NEILA</name>
<proteinExistence type="predicted"/>
<dbReference type="Proteomes" id="UP000003843">
    <property type="component" value="Unassembled WGS sequence"/>
</dbReference>
<dbReference type="EMBL" id="ACEQ02000006">
    <property type="protein sequence ID" value="EEZ76360.1"/>
    <property type="molecule type" value="Genomic_DNA"/>
</dbReference>
<reference evidence="1 2" key="1">
    <citation type="submission" date="2009-10" db="EMBL/GenBank/DDBJ databases">
        <authorList>
            <person name="Weinstock G."/>
            <person name="Sodergren E."/>
            <person name="Clifton S."/>
            <person name="Fulton L."/>
            <person name="Fulton B."/>
            <person name="Courtney L."/>
            <person name="Fronick C."/>
            <person name="Harrison M."/>
            <person name="Strong C."/>
            <person name="Farmer C."/>
            <person name="Delahaunty K."/>
            <person name="Markovic C."/>
            <person name="Hall O."/>
            <person name="Minx P."/>
            <person name="Tomlinson C."/>
            <person name="Mitreva M."/>
            <person name="Nelson J."/>
            <person name="Hou S."/>
            <person name="Wollam A."/>
            <person name="Pepin K.H."/>
            <person name="Johnson M."/>
            <person name="Bhonagiri V."/>
            <person name="Nash W.E."/>
            <person name="Warren W."/>
            <person name="Chinwalla A."/>
            <person name="Mardis E.R."/>
            <person name="Wilson R.K."/>
        </authorList>
    </citation>
    <scope>NUCLEOTIDE SEQUENCE [LARGE SCALE GENOMIC DNA]</scope>
    <source>
        <strain evidence="1 2">ATCC 23970</strain>
    </source>
</reference>
<accession>D0W832</accession>
<sequence length="53" mass="6070">MSNLYKTFIKLMPKQRFSARMSGCLSRCARHSDAAPFVQTAFPKPTVRHSKQL</sequence>